<feature type="coiled-coil region" evidence="1">
    <location>
        <begin position="460"/>
        <end position="494"/>
    </location>
</feature>
<reference evidence="2" key="1">
    <citation type="submission" date="2021-01" db="EMBL/GenBank/DDBJ databases">
        <authorList>
            <person name="Ben Porat S."/>
            <person name="Alkalay-Oren S."/>
            <person name="Coppenhagen-Glazer S."/>
            <person name="Hazan R."/>
        </authorList>
    </citation>
    <scope>NUCLEOTIDE SEQUENCE</scope>
</reference>
<evidence type="ECO:0008006" key="4">
    <source>
        <dbReference type="Google" id="ProtNLM"/>
    </source>
</evidence>
<sequence>MAIIKLIGFTGEVPKLSARLLPENAAQSAFNTRLTSGDLRPIRRSRFRYSFGTAPANGYGTIYKHGTEWLAWQGLVHAAPGPVAQDRLYYTGDGAPKMRVNGTVYNLAVPRPTAALTAAVSGTPTSPNLSETRLYVYTFVTDFGEESEPCPASNEVEWSPGQTVTLSGFQAAPAGRNITKQRIYRSQSSTSGTQFYFIAERDVSAANFIDNLPSTAIQEPLPSLDYNAPPDGLRGLIALPNGMMAAFMGKDLYFCEPWQPHAWPEMYVLTMDYDIVGLGAYGTTVVVMTKGNPYIVSGTAPENMQSEKLEFNLPCINAKGIQDLGYAIAYPSNDGLVLASSGGVRVATEELFTREAWQRLSPATIISGQHDGRYLAAYRFADSSSQEYRGSIILDMAGREGFVSRTGVYPTAFYYDITESRLYYIIGPDVYEWDALGEANEIQAWRSKPFILPKPLNMGAILIEAEVQLTDDELAALEEQAEKIRQENEAIFNAGILDGALNAAAINVYPVNGDKLKPVPSVSQTCSVNVYADKKLVASISRVNRMDRLPAGFKAQQWEVEVTGDMTVTQVLIAGTGAELAQA</sequence>
<keyword evidence="1" id="KW-0175">Coiled coil</keyword>
<keyword evidence="3" id="KW-1185">Reference proteome</keyword>
<evidence type="ECO:0000313" key="2">
    <source>
        <dbReference type="EMBL" id="QRE00585.1"/>
    </source>
</evidence>
<name>A0A889IQX5_9CAUD</name>
<evidence type="ECO:0000256" key="1">
    <source>
        <dbReference type="SAM" id="Coils"/>
    </source>
</evidence>
<dbReference type="EMBL" id="MW460249">
    <property type="protein sequence ID" value="QRE00585.1"/>
    <property type="molecule type" value="Genomic_DNA"/>
</dbReference>
<proteinExistence type="predicted"/>
<dbReference type="GeneID" id="77947852"/>
<dbReference type="RefSeq" id="YP_010671598.1">
    <property type="nucleotide sequence ID" value="NC_070969.1"/>
</dbReference>
<protein>
    <recommendedName>
        <fullName evidence="4">Virion structural protein</fullName>
    </recommendedName>
</protein>
<organism evidence="2 3">
    <name type="scientific">Pseudomonas phage Itty13</name>
    <dbReference type="NCBI Taxonomy" id="2805750"/>
    <lineage>
        <taxon>Viruses</taxon>
        <taxon>Duplodnaviria</taxon>
        <taxon>Heunggongvirae</taxon>
        <taxon>Uroviricota</taxon>
        <taxon>Caudoviricetes</taxon>
        <taxon>Ittyvirus</taxon>
        <taxon>Ittyvirus itty13</taxon>
    </lineage>
</organism>
<accession>A0A889IQX5</accession>
<dbReference type="Proteomes" id="UP000610026">
    <property type="component" value="Segment"/>
</dbReference>
<evidence type="ECO:0000313" key="3">
    <source>
        <dbReference type="Proteomes" id="UP000610026"/>
    </source>
</evidence>
<dbReference type="KEGG" id="vg:77947852"/>